<accession>A0ABQ4XAG9</accession>
<sequence length="125" mass="14265">MAVRIFESLRVRIELLCSIGLWSVRTQGSVLYGCKVYQRYIHGGKMGRKLADYTNSEHPSIWLDIVREVKKLKCIGTDLLGFIQKNLGNGSATSFWEVMLEVELNRRQLSHPGSKTFEGVSWSLM</sequence>
<evidence type="ECO:0000313" key="1">
    <source>
        <dbReference type="EMBL" id="GJS61855.1"/>
    </source>
</evidence>
<reference evidence="1" key="1">
    <citation type="journal article" date="2022" name="Int. J. Mol. Sci.">
        <title>Draft Genome of Tanacetum Coccineum: Genomic Comparison of Closely Related Tanacetum-Family Plants.</title>
        <authorList>
            <person name="Yamashiro T."/>
            <person name="Shiraishi A."/>
            <person name="Nakayama K."/>
            <person name="Satake H."/>
        </authorList>
    </citation>
    <scope>NUCLEOTIDE SEQUENCE</scope>
</reference>
<dbReference type="EMBL" id="BQNB010009320">
    <property type="protein sequence ID" value="GJS61855.1"/>
    <property type="molecule type" value="Genomic_DNA"/>
</dbReference>
<keyword evidence="2" id="KW-1185">Reference proteome</keyword>
<organism evidence="1 2">
    <name type="scientific">Tanacetum coccineum</name>
    <dbReference type="NCBI Taxonomy" id="301880"/>
    <lineage>
        <taxon>Eukaryota</taxon>
        <taxon>Viridiplantae</taxon>
        <taxon>Streptophyta</taxon>
        <taxon>Embryophyta</taxon>
        <taxon>Tracheophyta</taxon>
        <taxon>Spermatophyta</taxon>
        <taxon>Magnoliopsida</taxon>
        <taxon>eudicotyledons</taxon>
        <taxon>Gunneridae</taxon>
        <taxon>Pentapetalae</taxon>
        <taxon>asterids</taxon>
        <taxon>campanulids</taxon>
        <taxon>Asterales</taxon>
        <taxon>Asteraceae</taxon>
        <taxon>Asteroideae</taxon>
        <taxon>Anthemideae</taxon>
        <taxon>Anthemidinae</taxon>
        <taxon>Tanacetum</taxon>
    </lineage>
</organism>
<proteinExistence type="predicted"/>
<comment type="caution">
    <text evidence="1">The sequence shown here is derived from an EMBL/GenBank/DDBJ whole genome shotgun (WGS) entry which is preliminary data.</text>
</comment>
<dbReference type="Proteomes" id="UP001151760">
    <property type="component" value="Unassembled WGS sequence"/>
</dbReference>
<protein>
    <submittedName>
        <fullName evidence="1">Uncharacterized protein</fullName>
    </submittedName>
</protein>
<reference evidence="1" key="2">
    <citation type="submission" date="2022-01" db="EMBL/GenBank/DDBJ databases">
        <authorList>
            <person name="Yamashiro T."/>
            <person name="Shiraishi A."/>
            <person name="Satake H."/>
            <person name="Nakayama K."/>
        </authorList>
    </citation>
    <scope>NUCLEOTIDE SEQUENCE</scope>
</reference>
<name>A0ABQ4XAG9_9ASTR</name>
<gene>
    <name evidence="1" type="ORF">Tco_0656639</name>
</gene>
<evidence type="ECO:0000313" key="2">
    <source>
        <dbReference type="Proteomes" id="UP001151760"/>
    </source>
</evidence>